<keyword evidence="2" id="KW-1185">Reference proteome</keyword>
<reference evidence="1 2" key="1">
    <citation type="submission" date="2019-08" db="EMBL/GenBank/DDBJ databases">
        <authorList>
            <person name="Hu J."/>
        </authorList>
    </citation>
    <scope>NUCLEOTIDE SEQUENCE [LARGE SCALE GENOMIC DNA]</scope>
    <source>
        <strain evidence="1 2">NEAU-184</strain>
    </source>
</reference>
<dbReference type="AlphaFoldDB" id="A0A5S4V452"/>
<dbReference type="Proteomes" id="UP000325243">
    <property type="component" value="Unassembled WGS sequence"/>
</dbReference>
<dbReference type="EMBL" id="VSSB01000001">
    <property type="protein sequence ID" value="TYL53782.1"/>
    <property type="molecule type" value="Genomic_DNA"/>
</dbReference>
<evidence type="ECO:0000313" key="1">
    <source>
        <dbReference type="EMBL" id="TYL53782.1"/>
    </source>
</evidence>
<sequence length="101" mass="11388">MSDEWMLDIELRELRRAIELILRHIEATNGPRLAIAAEEFWSVTAPAIYDVSTTPELTIGQLSESWENLRDERDGNDDDTISYAAVWLGDLLKAIGHHAAP</sequence>
<organism evidence="1 2">
    <name type="scientific">Agromyces mariniharenae</name>
    <dbReference type="NCBI Taxonomy" id="2604423"/>
    <lineage>
        <taxon>Bacteria</taxon>
        <taxon>Bacillati</taxon>
        <taxon>Actinomycetota</taxon>
        <taxon>Actinomycetes</taxon>
        <taxon>Micrococcales</taxon>
        <taxon>Microbacteriaceae</taxon>
        <taxon>Agromyces</taxon>
    </lineage>
</organism>
<proteinExistence type="predicted"/>
<dbReference type="RefSeq" id="WP_148733248.1">
    <property type="nucleotide sequence ID" value="NZ_VSSB01000001.1"/>
</dbReference>
<comment type="caution">
    <text evidence="1">The sequence shown here is derived from an EMBL/GenBank/DDBJ whole genome shotgun (WGS) entry which is preliminary data.</text>
</comment>
<protein>
    <submittedName>
        <fullName evidence="1">Uncharacterized protein</fullName>
    </submittedName>
</protein>
<evidence type="ECO:0000313" key="2">
    <source>
        <dbReference type="Proteomes" id="UP000325243"/>
    </source>
</evidence>
<gene>
    <name evidence="1" type="ORF">FYC51_09115</name>
</gene>
<accession>A0A5S4V452</accession>
<name>A0A5S4V452_9MICO</name>